<protein>
    <submittedName>
        <fullName evidence="2">Uncharacterized protein</fullName>
    </submittedName>
</protein>
<proteinExistence type="predicted"/>
<reference evidence="2 3" key="1">
    <citation type="submission" date="2018-10" db="EMBL/GenBank/DDBJ databases">
        <title>An updated phylogeny of the Alphaproteobacteria reveals that the parasitic Rickettsiales and Holosporales have independent origins.</title>
        <authorList>
            <person name="Munoz-Gomez S.A."/>
            <person name="Hess S."/>
            <person name="Burger G."/>
            <person name="Lang B.F."/>
            <person name="Susko E."/>
            <person name="Slamovits C.H."/>
            <person name="Roger A.J."/>
        </authorList>
    </citation>
    <scope>NUCLEOTIDE SEQUENCE [LARGE SCALE GENOMIC DNA]</scope>
    <source>
        <strain evidence="2">HOLO01</strain>
    </source>
</reference>
<gene>
    <name evidence="2" type="ORF">EQU50_06010</name>
</gene>
<dbReference type="AlphaFoldDB" id="A0A4Q7DI68"/>
<dbReference type="EMBL" id="SCFB01000007">
    <property type="protein sequence ID" value="RZI45654.1"/>
    <property type="molecule type" value="Genomic_DNA"/>
</dbReference>
<accession>A0A4Q7DI68</accession>
<name>A0A4Q7DI68_9PROT</name>
<dbReference type="Proteomes" id="UP000293550">
    <property type="component" value="Unassembled WGS sequence"/>
</dbReference>
<evidence type="ECO:0000256" key="1">
    <source>
        <dbReference type="SAM" id="MobiDB-lite"/>
    </source>
</evidence>
<evidence type="ECO:0000313" key="3">
    <source>
        <dbReference type="Proteomes" id="UP000293550"/>
    </source>
</evidence>
<keyword evidence="3" id="KW-1185">Reference proteome</keyword>
<evidence type="ECO:0000313" key="2">
    <source>
        <dbReference type="EMBL" id="RZI45654.1"/>
    </source>
</evidence>
<sequence>MRNHLRGPLLIILLFIIDTSLLKASESPETSLSGNKATKLHGEKRKREETPYTRSAPFIATEVFVNPVPAIIPAQHHNQPASDLVRVPLRIDSSIFFRNPKDFLEDNFYRLLQNRQNLSHDTDFLHRLKAGCAPQIFMALRGYLLMAAERYAEGFEVFTKAGSAITIEAKRNIAKAISENWSRIDCNTKLKCLLYCLQRKDVNAFQQLVDVVDRTPSAPLNSLSQPQETIIQINPKFCNVKAYRALQKLAQAGDQQAQDQINYAAATRQLGFDDKIGLWYLVRRAKIGKKDAQETLIKAESKGLLGLQKNSSMRWFFIFYNAIVESQNIQS</sequence>
<feature type="region of interest" description="Disordered" evidence="1">
    <location>
        <begin position="27"/>
        <end position="52"/>
    </location>
</feature>
<organism evidence="2 3">
    <name type="scientific">Candidatus Finniella inopinata</name>
    <dbReference type="NCBI Taxonomy" id="1696036"/>
    <lineage>
        <taxon>Bacteria</taxon>
        <taxon>Pseudomonadati</taxon>
        <taxon>Pseudomonadota</taxon>
        <taxon>Alphaproteobacteria</taxon>
        <taxon>Holosporales</taxon>
        <taxon>Candidatus Paracaedibacteraceae</taxon>
        <taxon>Candidatus Finniella</taxon>
    </lineage>
</organism>
<feature type="compositionally biased region" description="Polar residues" evidence="1">
    <location>
        <begin position="27"/>
        <end position="36"/>
    </location>
</feature>
<comment type="caution">
    <text evidence="2">The sequence shown here is derived from an EMBL/GenBank/DDBJ whole genome shotgun (WGS) entry which is preliminary data.</text>
</comment>
<dbReference type="RefSeq" id="WP_130154235.1">
    <property type="nucleotide sequence ID" value="NZ_SCFB01000007.1"/>
</dbReference>